<sequence length="146" mass="16656">MTRFHLFGAERARRTIEEAGFRTNVLESPLVQLYDSICLWVRKASDLERVLPLVNELSRQWRVHLIFHDPKGSGDGIVSSPSGAYLTQRETEFLSHLVNDDVVKKSLCAMSISHSGYYKMLNRMLDKLGLEDSAQLRAWALIHLSV</sequence>
<organism evidence="1 2">
    <name type="scientific">Candidatus Aphodenecus pullistercoris</name>
    <dbReference type="NCBI Taxonomy" id="2840669"/>
    <lineage>
        <taxon>Bacteria</taxon>
        <taxon>Pseudomonadati</taxon>
        <taxon>Spirochaetota</taxon>
        <taxon>Spirochaetia</taxon>
        <taxon>Spirochaetales</taxon>
        <taxon>Candidatus Aphodenecus</taxon>
    </lineage>
</organism>
<accession>A0A9D9E848</accession>
<evidence type="ECO:0000313" key="1">
    <source>
        <dbReference type="EMBL" id="MBO8442798.1"/>
    </source>
</evidence>
<proteinExistence type="predicted"/>
<dbReference type="Proteomes" id="UP000823633">
    <property type="component" value="Unassembled WGS sequence"/>
</dbReference>
<dbReference type="AlphaFoldDB" id="A0A9D9E848"/>
<name>A0A9D9E848_9SPIR</name>
<gene>
    <name evidence="1" type="ORF">IAC42_03470</name>
</gene>
<protein>
    <submittedName>
        <fullName evidence="1">Uncharacterized protein</fullName>
    </submittedName>
</protein>
<reference evidence="1" key="1">
    <citation type="submission" date="2020-10" db="EMBL/GenBank/DDBJ databases">
        <authorList>
            <person name="Gilroy R."/>
        </authorList>
    </citation>
    <scope>NUCLEOTIDE SEQUENCE</scope>
    <source>
        <strain evidence="1">11167</strain>
    </source>
</reference>
<comment type="caution">
    <text evidence="1">The sequence shown here is derived from an EMBL/GenBank/DDBJ whole genome shotgun (WGS) entry which is preliminary data.</text>
</comment>
<evidence type="ECO:0000313" key="2">
    <source>
        <dbReference type="Proteomes" id="UP000823633"/>
    </source>
</evidence>
<dbReference type="EMBL" id="JADIMU010000022">
    <property type="protein sequence ID" value="MBO8442798.1"/>
    <property type="molecule type" value="Genomic_DNA"/>
</dbReference>
<reference evidence="1" key="2">
    <citation type="journal article" date="2021" name="PeerJ">
        <title>Extensive microbial diversity within the chicken gut microbiome revealed by metagenomics and culture.</title>
        <authorList>
            <person name="Gilroy R."/>
            <person name="Ravi A."/>
            <person name="Getino M."/>
            <person name="Pursley I."/>
            <person name="Horton D.L."/>
            <person name="Alikhan N.F."/>
            <person name="Baker D."/>
            <person name="Gharbi K."/>
            <person name="Hall N."/>
            <person name="Watson M."/>
            <person name="Adriaenssens E.M."/>
            <person name="Foster-Nyarko E."/>
            <person name="Jarju S."/>
            <person name="Secka A."/>
            <person name="Antonio M."/>
            <person name="Oren A."/>
            <person name="Chaudhuri R.R."/>
            <person name="La Ragione R."/>
            <person name="Hildebrand F."/>
            <person name="Pallen M.J."/>
        </authorList>
    </citation>
    <scope>NUCLEOTIDE SEQUENCE</scope>
    <source>
        <strain evidence="1">11167</strain>
    </source>
</reference>